<dbReference type="HAMAP" id="MF_00180">
    <property type="entry name" value="RibB"/>
    <property type="match status" value="1"/>
</dbReference>
<comment type="function">
    <text evidence="15">Catalyzes the conversion of D-ribulose 5-phosphate to formate and 3,4-dihydroxy-2-butanone 4-phosphate.</text>
</comment>
<dbReference type="NCBIfam" id="NF001591">
    <property type="entry name" value="PRK00393.1"/>
    <property type="match status" value="1"/>
</dbReference>
<dbReference type="Proteomes" id="UP000544742">
    <property type="component" value="Unassembled WGS sequence"/>
</dbReference>
<evidence type="ECO:0000256" key="13">
    <source>
        <dbReference type="ARBA" id="ARBA00023239"/>
    </source>
</evidence>
<dbReference type="GO" id="GO:0005525">
    <property type="term" value="F:GTP binding"/>
    <property type="evidence" value="ECO:0007669"/>
    <property type="project" value="UniProtKB-KW"/>
</dbReference>
<evidence type="ECO:0000256" key="9">
    <source>
        <dbReference type="ARBA" id="ARBA00022833"/>
    </source>
</evidence>
<keyword evidence="5 15" id="KW-0686">Riboflavin biosynthesis</keyword>
<evidence type="ECO:0000259" key="16">
    <source>
        <dbReference type="Pfam" id="PF00925"/>
    </source>
</evidence>
<evidence type="ECO:0000256" key="7">
    <source>
        <dbReference type="ARBA" id="ARBA00022741"/>
    </source>
</evidence>
<keyword evidence="11" id="KW-0342">GTP-binding</keyword>
<dbReference type="Pfam" id="PF00925">
    <property type="entry name" value="GTP_cyclohydro2"/>
    <property type="match status" value="1"/>
</dbReference>
<comment type="similarity">
    <text evidence="4">In the N-terminal section; belongs to the DHBP synthase family.</text>
</comment>
<gene>
    <name evidence="17" type="primary">ribB</name>
    <name evidence="17" type="ORF">GX426_02105</name>
</gene>
<comment type="caution">
    <text evidence="17">The sequence shown here is derived from an EMBL/GenBank/DDBJ whole genome shotgun (WGS) entry which is preliminary data.</text>
</comment>
<dbReference type="InterPro" id="IPR000422">
    <property type="entry name" value="DHBP_synthase_RibB"/>
</dbReference>
<dbReference type="CDD" id="cd00641">
    <property type="entry name" value="GTP_cyclohydro2"/>
    <property type="match status" value="1"/>
</dbReference>
<dbReference type="EC" id="4.1.99.12" evidence="15"/>
<evidence type="ECO:0000256" key="14">
    <source>
        <dbReference type="ARBA" id="ARBA00049295"/>
    </source>
</evidence>
<dbReference type="InterPro" id="IPR032677">
    <property type="entry name" value="GTP_cyclohydro_II"/>
</dbReference>
<dbReference type="InterPro" id="IPR000926">
    <property type="entry name" value="RibA"/>
</dbReference>
<dbReference type="PANTHER" id="PTHR21327:SF18">
    <property type="entry name" value="3,4-DIHYDROXY-2-BUTANONE 4-PHOSPHATE SYNTHASE"/>
    <property type="match status" value="1"/>
</dbReference>
<dbReference type="PANTHER" id="PTHR21327">
    <property type="entry name" value="GTP CYCLOHYDROLASE II-RELATED"/>
    <property type="match status" value="1"/>
</dbReference>
<keyword evidence="13 15" id="KW-0456">Lyase</keyword>
<evidence type="ECO:0000256" key="8">
    <source>
        <dbReference type="ARBA" id="ARBA00022801"/>
    </source>
</evidence>
<dbReference type="PIRSF" id="PIRSF001259">
    <property type="entry name" value="RibA"/>
    <property type="match status" value="1"/>
</dbReference>
<keyword evidence="6 15" id="KW-0479">Metal-binding</keyword>
<comment type="cofactor">
    <cofactor evidence="2">
        <name>Zn(2+)</name>
        <dbReference type="ChEBI" id="CHEBI:29105"/>
    </cofactor>
</comment>
<name>A0A7K4AFX3_METSH</name>
<comment type="pathway">
    <text evidence="15">Cofactor biosynthesis; riboflavin biosynthesis; 2-hydroxy-3-oxobutyl phosphate from D-ribulose 5-phosphate: step 1/1.</text>
</comment>
<feature type="non-terminal residue" evidence="17">
    <location>
        <position position="319"/>
    </location>
</feature>
<dbReference type="GO" id="GO:0005829">
    <property type="term" value="C:cytosol"/>
    <property type="evidence" value="ECO:0007669"/>
    <property type="project" value="TreeGrafter"/>
</dbReference>
<evidence type="ECO:0000313" key="18">
    <source>
        <dbReference type="Proteomes" id="UP000544742"/>
    </source>
</evidence>
<evidence type="ECO:0000256" key="6">
    <source>
        <dbReference type="ARBA" id="ARBA00022723"/>
    </source>
</evidence>
<accession>A0A7K4AFX3</accession>
<dbReference type="InterPro" id="IPR036144">
    <property type="entry name" value="RibA-like_sf"/>
</dbReference>
<evidence type="ECO:0000313" key="17">
    <source>
        <dbReference type="EMBL" id="NLJ21891.1"/>
    </source>
</evidence>
<dbReference type="Gene3D" id="3.40.50.10990">
    <property type="entry name" value="GTP cyclohydrolase II"/>
    <property type="match status" value="1"/>
</dbReference>
<comment type="cofactor">
    <cofactor evidence="1">
        <name>Mn(2+)</name>
        <dbReference type="ChEBI" id="CHEBI:29035"/>
    </cofactor>
</comment>
<evidence type="ECO:0000256" key="4">
    <source>
        <dbReference type="ARBA" id="ARBA00005520"/>
    </source>
</evidence>
<comment type="pathway">
    <text evidence="3">Cofactor biosynthesis; riboflavin biosynthesis; 5-amino-6-(D-ribitylamino)uracil from GTP: step 1/4.</text>
</comment>
<dbReference type="NCBIfam" id="TIGR00506">
    <property type="entry name" value="ribB"/>
    <property type="match status" value="1"/>
</dbReference>
<evidence type="ECO:0000256" key="10">
    <source>
        <dbReference type="ARBA" id="ARBA00022842"/>
    </source>
</evidence>
<comment type="cofactor">
    <cofactor evidence="15">
        <name>Mg(2+)</name>
        <dbReference type="ChEBI" id="CHEBI:18420"/>
    </cofactor>
    <cofactor evidence="15">
        <name>Mn(2+)</name>
        <dbReference type="ChEBI" id="CHEBI:29035"/>
    </cofactor>
    <text evidence="15">Binds 2 divalent metal cations per subunit. Magnesium or manganese.</text>
</comment>
<dbReference type="EMBL" id="JAAYUN010000039">
    <property type="protein sequence ID" value="NLJ21891.1"/>
    <property type="molecule type" value="Genomic_DNA"/>
</dbReference>
<feature type="domain" description="GTP cyclohydrolase II" evidence="16">
    <location>
        <begin position="209"/>
        <end position="319"/>
    </location>
</feature>
<comment type="subunit">
    <text evidence="15">Homodimer.</text>
</comment>
<dbReference type="FunFam" id="3.90.870.10:FF:000001">
    <property type="entry name" value="Riboflavin biosynthesis protein RibBA"/>
    <property type="match status" value="1"/>
</dbReference>
<comment type="similarity">
    <text evidence="15">Belongs to the DHBP synthase family.</text>
</comment>
<evidence type="ECO:0000256" key="3">
    <source>
        <dbReference type="ARBA" id="ARBA00004853"/>
    </source>
</evidence>
<comment type="catalytic activity">
    <reaction evidence="14">
        <text>GTP + 4 H2O = 2,5-diamino-6-hydroxy-4-(5-phosphoribosylamino)-pyrimidine + formate + 2 phosphate + 3 H(+)</text>
        <dbReference type="Rhea" id="RHEA:23704"/>
        <dbReference type="ChEBI" id="CHEBI:15377"/>
        <dbReference type="ChEBI" id="CHEBI:15378"/>
        <dbReference type="ChEBI" id="CHEBI:15740"/>
        <dbReference type="ChEBI" id="CHEBI:37565"/>
        <dbReference type="ChEBI" id="CHEBI:43474"/>
        <dbReference type="ChEBI" id="CHEBI:58614"/>
        <dbReference type="EC" id="3.5.4.25"/>
    </reaction>
</comment>
<keyword evidence="12 15" id="KW-0464">Manganese</keyword>
<dbReference type="AlphaFoldDB" id="A0A7K4AFX3"/>
<protein>
    <recommendedName>
        <fullName evidence="15">3,4-dihydroxy-2-butanone 4-phosphate synthase</fullName>
        <shortName evidence="15">DHBP synthase</shortName>
        <ecNumber evidence="15">4.1.99.12</ecNumber>
    </recommendedName>
</protein>
<organism evidence="17 18">
    <name type="scientific">Methanothrix soehngenii</name>
    <name type="common">Methanosaeta concilii</name>
    <dbReference type="NCBI Taxonomy" id="2223"/>
    <lineage>
        <taxon>Archaea</taxon>
        <taxon>Methanobacteriati</taxon>
        <taxon>Methanobacteriota</taxon>
        <taxon>Stenosarchaea group</taxon>
        <taxon>Methanomicrobia</taxon>
        <taxon>Methanotrichales</taxon>
        <taxon>Methanotrichaceae</taxon>
        <taxon>Methanothrix</taxon>
    </lineage>
</organism>
<dbReference type="Pfam" id="PF00926">
    <property type="entry name" value="DHBP_synthase"/>
    <property type="match status" value="1"/>
</dbReference>
<dbReference type="UniPathway" id="UPA00275">
    <property type="reaction ID" value="UER00399"/>
</dbReference>
<dbReference type="SUPFAM" id="SSF142695">
    <property type="entry name" value="RibA-like"/>
    <property type="match status" value="1"/>
</dbReference>
<dbReference type="GO" id="GO:0003935">
    <property type="term" value="F:GTP cyclohydrolase II activity"/>
    <property type="evidence" value="ECO:0007669"/>
    <property type="project" value="UniProtKB-EC"/>
</dbReference>
<dbReference type="GO" id="GO:0008686">
    <property type="term" value="F:3,4-dihydroxy-2-butanone-4-phosphate synthase activity"/>
    <property type="evidence" value="ECO:0007669"/>
    <property type="project" value="UniProtKB-EC"/>
</dbReference>
<dbReference type="GO" id="GO:0009231">
    <property type="term" value="P:riboflavin biosynthetic process"/>
    <property type="evidence" value="ECO:0007669"/>
    <property type="project" value="UniProtKB-UniPathway"/>
</dbReference>
<reference evidence="17 18" key="1">
    <citation type="journal article" date="2020" name="Biotechnol. Biofuels">
        <title>New insights from the biogas microbiome by comprehensive genome-resolved metagenomics of nearly 1600 species originating from multiple anaerobic digesters.</title>
        <authorList>
            <person name="Campanaro S."/>
            <person name="Treu L."/>
            <person name="Rodriguez-R L.M."/>
            <person name="Kovalovszki A."/>
            <person name="Ziels R.M."/>
            <person name="Maus I."/>
            <person name="Zhu X."/>
            <person name="Kougias P.G."/>
            <person name="Basile A."/>
            <person name="Luo G."/>
            <person name="Schluter A."/>
            <person name="Konstantinidis K.T."/>
            <person name="Angelidaki I."/>
        </authorList>
    </citation>
    <scope>NUCLEOTIDE SEQUENCE [LARGE SCALE GENOMIC DNA]</scope>
    <source>
        <strain evidence="17">AS27yjCOA_157</strain>
    </source>
</reference>
<dbReference type="SUPFAM" id="SSF55821">
    <property type="entry name" value="YrdC/RibB"/>
    <property type="match status" value="1"/>
</dbReference>
<dbReference type="GO" id="GO:0046872">
    <property type="term" value="F:metal ion binding"/>
    <property type="evidence" value="ECO:0007669"/>
    <property type="project" value="UniProtKB-KW"/>
</dbReference>
<proteinExistence type="inferred from homology"/>
<evidence type="ECO:0000256" key="5">
    <source>
        <dbReference type="ARBA" id="ARBA00022619"/>
    </source>
</evidence>
<sequence>MPFCTVEEAIADIRAGRFIIILDDENRENEGDLMMAAENVTPEAINFMARFGRGLICMPMTAERLRELDIPLMTSQNTESMGTAFTVSVDARINTTTGISAFDRATTVHALIDPVTRRNDIVTPGHLFPLQAKEGGVLRRTGHTEACVDLARLAGLQPAGVIVEIMNDDGTMARLPQLERFAQEHGLKMLTIESLIRYRMQYEKLVCRISEVNMPTEYGHFTAIGYESVLDGQCHIALVAGDPTCPDALVRVHSECLTGDVFSSKRCDCGEQLRRALQLISKNGNGVLLYMRQEGRGIGLANKLRAYALQDGGSDTVEA</sequence>
<dbReference type="Gene3D" id="3.90.870.10">
    <property type="entry name" value="DHBP synthase"/>
    <property type="match status" value="1"/>
</dbReference>
<evidence type="ECO:0000256" key="12">
    <source>
        <dbReference type="ARBA" id="ARBA00023211"/>
    </source>
</evidence>
<comment type="catalytic activity">
    <reaction evidence="15">
        <text>D-ribulose 5-phosphate = (2S)-2-hydroxy-3-oxobutyl phosphate + formate + H(+)</text>
        <dbReference type="Rhea" id="RHEA:18457"/>
        <dbReference type="ChEBI" id="CHEBI:15378"/>
        <dbReference type="ChEBI" id="CHEBI:15740"/>
        <dbReference type="ChEBI" id="CHEBI:58121"/>
        <dbReference type="ChEBI" id="CHEBI:58830"/>
        <dbReference type="EC" id="4.1.99.12"/>
    </reaction>
</comment>
<dbReference type="InterPro" id="IPR017945">
    <property type="entry name" value="DHBP_synth_RibB-like_a/b_dom"/>
</dbReference>
<keyword evidence="8" id="KW-0378">Hydrolase</keyword>
<keyword evidence="7" id="KW-0547">Nucleotide-binding</keyword>
<evidence type="ECO:0000256" key="2">
    <source>
        <dbReference type="ARBA" id="ARBA00001947"/>
    </source>
</evidence>
<evidence type="ECO:0000256" key="1">
    <source>
        <dbReference type="ARBA" id="ARBA00001936"/>
    </source>
</evidence>
<evidence type="ECO:0000256" key="11">
    <source>
        <dbReference type="ARBA" id="ARBA00023134"/>
    </source>
</evidence>
<keyword evidence="9" id="KW-0862">Zinc</keyword>
<evidence type="ECO:0000256" key="15">
    <source>
        <dbReference type="RuleBase" id="RU003843"/>
    </source>
</evidence>
<keyword evidence="10 15" id="KW-0460">Magnesium</keyword>